<dbReference type="RefSeq" id="XP_629043.1">
    <property type="nucleotide sequence ID" value="XM_629041.1"/>
</dbReference>
<evidence type="ECO:0000259" key="2">
    <source>
        <dbReference type="PROSITE" id="PS50191"/>
    </source>
</evidence>
<dbReference type="SMART" id="SM00516">
    <property type="entry name" value="SEC14"/>
    <property type="match status" value="1"/>
</dbReference>
<dbReference type="PANTHER" id="PTHR45824">
    <property type="entry name" value="GH16843P"/>
    <property type="match status" value="1"/>
</dbReference>
<dbReference type="PRINTS" id="PR00180">
    <property type="entry name" value="CRETINALDHBP"/>
</dbReference>
<dbReference type="SMR" id="Q54BI6"/>
<comment type="caution">
    <text evidence="3">The sequence shown here is derived from an EMBL/GenBank/DDBJ whole genome shotgun (WGS) entry which is preliminary data.</text>
</comment>
<dbReference type="EMBL" id="AAFI02000218">
    <property type="protein sequence ID" value="EAL60615.1"/>
    <property type="molecule type" value="Genomic_DNA"/>
</dbReference>
<dbReference type="InParanoid" id="Q54BI6"/>
<protein>
    <submittedName>
        <fullName evidence="3">Cellular retinaldehyde-binding/triple function domain-containing protein</fullName>
    </submittedName>
</protein>
<dbReference type="PaxDb" id="44689-DDB0237823"/>
<dbReference type="eggNOG" id="KOG1470">
    <property type="taxonomic scope" value="Eukaryota"/>
</dbReference>
<dbReference type="GO" id="GO:0008526">
    <property type="term" value="F:phosphatidylinositol transfer activity"/>
    <property type="evidence" value="ECO:0000318"/>
    <property type="project" value="GO_Central"/>
</dbReference>
<evidence type="ECO:0000313" key="4">
    <source>
        <dbReference type="Proteomes" id="UP000002195"/>
    </source>
</evidence>
<dbReference type="FunCoup" id="Q54BI6">
    <property type="interactions" value="34"/>
</dbReference>
<dbReference type="InterPro" id="IPR036273">
    <property type="entry name" value="CRAL/TRIO_N_dom_sf"/>
</dbReference>
<dbReference type="InterPro" id="IPR001251">
    <property type="entry name" value="CRAL-TRIO_dom"/>
</dbReference>
<feature type="domain" description="CRAL-TRIO" evidence="2">
    <location>
        <begin position="154"/>
        <end position="316"/>
    </location>
</feature>
<dbReference type="STRING" id="44689.Q54BI6"/>
<name>Q54BI6_DICDI</name>
<accession>Q54BI6</accession>
<dbReference type="SUPFAM" id="SSF52087">
    <property type="entry name" value="CRAL/TRIO domain"/>
    <property type="match status" value="1"/>
</dbReference>
<dbReference type="CDD" id="cd00170">
    <property type="entry name" value="SEC14"/>
    <property type="match status" value="1"/>
</dbReference>
<feature type="region of interest" description="Disordered" evidence="1">
    <location>
        <begin position="1"/>
        <end position="59"/>
    </location>
</feature>
<dbReference type="PhylomeDB" id="Q54BI6"/>
<dbReference type="dictyBase" id="DDB_G0293606"/>
<feature type="compositionally biased region" description="Low complexity" evidence="1">
    <location>
        <begin position="31"/>
        <end position="45"/>
    </location>
</feature>
<organism evidence="3 4">
    <name type="scientific">Dictyostelium discoideum</name>
    <name type="common">Social amoeba</name>
    <dbReference type="NCBI Taxonomy" id="44689"/>
    <lineage>
        <taxon>Eukaryota</taxon>
        <taxon>Amoebozoa</taxon>
        <taxon>Evosea</taxon>
        <taxon>Eumycetozoa</taxon>
        <taxon>Dictyostelia</taxon>
        <taxon>Dictyosteliales</taxon>
        <taxon>Dictyosteliaceae</taxon>
        <taxon>Dictyostelium</taxon>
    </lineage>
</organism>
<dbReference type="SUPFAM" id="SSF46938">
    <property type="entry name" value="CRAL/TRIO N-terminal domain"/>
    <property type="match status" value="1"/>
</dbReference>
<dbReference type="Gene3D" id="3.40.525.10">
    <property type="entry name" value="CRAL-TRIO lipid binding domain"/>
    <property type="match status" value="1"/>
</dbReference>
<feature type="compositionally biased region" description="Low complexity" evidence="1">
    <location>
        <begin position="13"/>
        <end position="24"/>
    </location>
</feature>
<dbReference type="PROSITE" id="PS50191">
    <property type="entry name" value="CRAL_TRIO"/>
    <property type="match status" value="1"/>
</dbReference>
<dbReference type="VEuPathDB" id="AmoebaDB:DDB_G0293606"/>
<gene>
    <name evidence="3" type="ORF">DDB_G0293606</name>
</gene>
<reference evidence="3 4" key="1">
    <citation type="journal article" date="2005" name="Nature">
        <title>The genome of the social amoeba Dictyostelium discoideum.</title>
        <authorList>
            <consortium name="The Dictyostelium discoideum Sequencing Consortium"/>
            <person name="Eichinger L."/>
            <person name="Pachebat J.A."/>
            <person name="Glockner G."/>
            <person name="Rajandream M.A."/>
            <person name="Sucgang R."/>
            <person name="Berriman M."/>
            <person name="Song J."/>
            <person name="Olsen R."/>
            <person name="Szafranski K."/>
            <person name="Xu Q."/>
            <person name="Tunggal B."/>
            <person name="Kummerfeld S."/>
            <person name="Madera M."/>
            <person name="Konfortov B.A."/>
            <person name="Rivero F."/>
            <person name="Bankier A.T."/>
            <person name="Lehmann R."/>
            <person name="Hamlin N."/>
            <person name="Davies R."/>
            <person name="Gaudet P."/>
            <person name="Fey P."/>
            <person name="Pilcher K."/>
            <person name="Chen G."/>
            <person name="Saunders D."/>
            <person name="Sodergren E."/>
            <person name="Davis P."/>
            <person name="Kerhornou A."/>
            <person name="Nie X."/>
            <person name="Hall N."/>
            <person name="Anjard C."/>
            <person name="Hemphill L."/>
            <person name="Bason N."/>
            <person name="Farbrother P."/>
            <person name="Desany B."/>
            <person name="Just E."/>
            <person name="Morio T."/>
            <person name="Rost R."/>
            <person name="Churcher C."/>
            <person name="Cooper J."/>
            <person name="Haydock S."/>
            <person name="van Driessche N."/>
            <person name="Cronin A."/>
            <person name="Goodhead I."/>
            <person name="Muzny D."/>
            <person name="Mourier T."/>
            <person name="Pain A."/>
            <person name="Lu M."/>
            <person name="Harper D."/>
            <person name="Lindsay R."/>
            <person name="Hauser H."/>
            <person name="James K."/>
            <person name="Quiles M."/>
            <person name="Madan Babu M."/>
            <person name="Saito T."/>
            <person name="Buchrieser C."/>
            <person name="Wardroper A."/>
            <person name="Felder M."/>
            <person name="Thangavelu M."/>
            <person name="Johnson D."/>
            <person name="Knights A."/>
            <person name="Loulseged H."/>
            <person name="Mungall K."/>
            <person name="Oliver K."/>
            <person name="Price C."/>
            <person name="Quail M.A."/>
            <person name="Urushihara H."/>
            <person name="Hernandez J."/>
            <person name="Rabbinowitsch E."/>
            <person name="Steffen D."/>
            <person name="Sanders M."/>
            <person name="Ma J."/>
            <person name="Kohara Y."/>
            <person name="Sharp S."/>
            <person name="Simmonds M."/>
            <person name="Spiegler S."/>
            <person name="Tivey A."/>
            <person name="Sugano S."/>
            <person name="White B."/>
            <person name="Walker D."/>
            <person name="Woodward J."/>
            <person name="Winckler T."/>
            <person name="Tanaka Y."/>
            <person name="Shaulsky G."/>
            <person name="Schleicher M."/>
            <person name="Weinstock G."/>
            <person name="Rosenthal A."/>
            <person name="Cox E.C."/>
            <person name="Chisholm R.L."/>
            <person name="Gibbs R."/>
            <person name="Loomis W.F."/>
            <person name="Platzer M."/>
            <person name="Kay R.R."/>
            <person name="Williams J."/>
            <person name="Dear P.H."/>
            <person name="Noegel A.A."/>
            <person name="Barrell B."/>
            <person name="Kuspa A."/>
        </authorList>
    </citation>
    <scope>NUCLEOTIDE SEQUENCE [LARGE SCALE GENOMIC DNA]</scope>
    <source>
        <strain evidence="3 4">AX4</strain>
    </source>
</reference>
<dbReference type="PANTHER" id="PTHR45824:SF29">
    <property type="entry name" value="GH16843P"/>
    <property type="match status" value="1"/>
</dbReference>
<dbReference type="InterPro" id="IPR011074">
    <property type="entry name" value="CRAL/TRIO_N_dom"/>
</dbReference>
<dbReference type="InterPro" id="IPR036865">
    <property type="entry name" value="CRAL-TRIO_dom_sf"/>
</dbReference>
<dbReference type="OMA" id="SVFGPCH"/>
<dbReference type="Pfam" id="PF03765">
    <property type="entry name" value="CRAL_TRIO_N"/>
    <property type="match status" value="1"/>
</dbReference>
<dbReference type="SMART" id="SM01100">
    <property type="entry name" value="CRAL_TRIO_N"/>
    <property type="match status" value="1"/>
</dbReference>
<evidence type="ECO:0000313" key="3">
    <source>
        <dbReference type="EMBL" id="EAL60615.1"/>
    </source>
</evidence>
<dbReference type="InterPro" id="IPR052578">
    <property type="entry name" value="PI_Transfer_CRAL-TRIO"/>
</dbReference>
<dbReference type="AlphaFoldDB" id="Q54BI6"/>
<dbReference type="Proteomes" id="UP000002195">
    <property type="component" value="Unassembled WGS sequence"/>
</dbReference>
<proteinExistence type="predicted"/>
<dbReference type="KEGG" id="ddi:DDB_G0293606"/>
<sequence length="351" mass="40889">MGKKDKKNKNEETTATTTTTTTTTKSEQDISTSDLTDSNTNSASSVTGEDNEIYNNTKFEDGGEFNPFKNLSEKQINIFKQFKEKVWKDGNEKSTNTGFGEISEKEREWLEDGGDMLLLRYLRARDYDLSLSFNLLKNTLEWRSKYKPYEITAESLSYEASSGKQYVFGKSHGRSVIYLRPVRENTKNHDNQIRLMVYNIERAISLMDKTRGHEQIVLLIDFKNYSIRNSPPMSVSKYVLQILSDHYPERLGNAFLVETPFIFNVFWTTISPFINKVTYKKIVFANGEKQKIKVFSQFFEPNDLEKEFTGASDHEYDHHNYWKNEIILNRNERNLQPLSDDEILTILNSKE</sequence>
<keyword evidence="4" id="KW-1185">Reference proteome</keyword>
<dbReference type="Pfam" id="PF00650">
    <property type="entry name" value="CRAL_TRIO"/>
    <property type="match status" value="1"/>
</dbReference>
<dbReference type="HOGENOM" id="CLU_014001_1_0_1"/>
<evidence type="ECO:0000256" key="1">
    <source>
        <dbReference type="SAM" id="MobiDB-lite"/>
    </source>
</evidence>
<dbReference type="GeneID" id="8629329"/>